<proteinExistence type="predicted"/>
<organism evidence="3">
    <name type="scientific">Schistosoma curassoni</name>
    <dbReference type="NCBI Taxonomy" id="6186"/>
    <lineage>
        <taxon>Eukaryota</taxon>
        <taxon>Metazoa</taxon>
        <taxon>Spiralia</taxon>
        <taxon>Lophotrochozoa</taxon>
        <taxon>Platyhelminthes</taxon>
        <taxon>Trematoda</taxon>
        <taxon>Digenea</taxon>
        <taxon>Strigeidida</taxon>
        <taxon>Schistosomatoidea</taxon>
        <taxon>Schistosomatidae</taxon>
        <taxon>Schistosoma</taxon>
    </lineage>
</organism>
<sequence length="49" mass="5468">MSNKNIPVSLWCLTVNNSIIPIPCSTVKGIEKVVFNTSVNCIQILHIER</sequence>
<dbReference type="EMBL" id="UZAK01039445">
    <property type="protein sequence ID" value="VDP62978.1"/>
    <property type="molecule type" value="Genomic_DNA"/>
</dbReference>
<protein>
    <submittedName>
        <fullName evidence="1 3">Uncharacterized protein</fullName>
    </submittedName>
</protein>
<keyword evidence="2" id="KW-1185">Reference proteome</keyword>
<name>A0A183KQ30_9TREM</name>
<dbReference type="AlphaFoldDB" id="A0A183KQ30"/>
<evidence type="ECO:0000313" key="1">
    <source>
        <dbReference type="EMBL" id="VDP62978.1"/>
    </source>
</evidence>
<reference evidence="3" key="1">
    <citation type="submission" date="2016-06" db="UniProtKB">
        <authorList>
            <consortium name="WormBaseParasite"/>
        </authorList>
    </citation>
    <scope>IDENTIFICATION</scope>
</reference>
<dbReference type="Proteomes" id="UP000279833">
    <property type="component" value="Unassembled WGS sequence"/>
</dbReference>
<evidence type="ECO:0000313" key="2">
    <source>
        <dbReference type="Proteomes" id="UP000279833"/>
    </source>
</evidence>
<evidence type="ECO:0000313" key="3">
    <source>
        <dbReference type="WBParaSite" id="SCUD_0001716701-mRNA-1"/>
    </source>
</evidence>
<accession>A0A183KQ30</accession>
<reference evidence="1 2" key="2">
    <citation type="submission" date="2018-11" db="EMBL/GenBank/DDBJ databases">
        <authorList>
            <consortium name="Pathogen Informatics"/>
        </authorList>
    </citation>
    <scope>NUCLEOTIDE SEQUENCE [LARGE SCALE GENOMIC DNA]</scope>
    <source>
        <strain evidence="1">Dakar</strain>
        <strain evidence="2">Dakar, Senegal</strain>
    </source>
</reference>
<gene>
    <name evidence="1" type="ORF">SCUD_LOCUS17164</name>
</gene>
<dbReference type="WBParaSite" id="SCUD_0001716701-mRNA-1">
    <property type="protein sequence ID" value="SCUD_0001716701-mRNA-1"/>
    <property type="gene ID" value="SCUD_0001716701"/>
</dbReference>